<dbReference type="OrthoDB" id="443402at2759"/>
<keyword evidence="1" id="KW-0677">Repeat</keyword>
<dbReference type="Gene3D" id="3.40.50.300">
    <property type="entry name" value="P-loop containing nucleotide triphosphate hydrolases"/>
    <property type="match status" value="1"/>
</dbReference>
<evidence type="ECO:0000313" key="4">
    <source>
        <dbReference type="EMBL" id="KAB8072420.1"/>
    </source>
</evidence>
<evidence type="ECO:0000259" key="3">
    <source>
        <dbReference type="Pfam" id="PF24883"/>
    </source>
</evidence>
<dbReference type="SUPFAM" id="SSF52540">
    <property type="entry name" value="P-loop containing nucleoside triphosphate hydrolases"/>
    <property type="match status" value="1"/>
</dbReference>
<keyword evidence="5" id="KW-1185">Reference proteome</keyword>
<dbReference type="Pfam" id="PF24883">
    <property type="entry name" value="NPHP3_N"/>
    <property type="match status" value="1"/>
</dbReference>
<protein>
    <recommendedName>
        <fullName evidence="3">Nephrocystin 3-like N-terminal domain-containing protein</fullName>
    </recommendedName>
</protein>
<accession>A0A5N5WZ64</accession>
<evidence type="ECO:0000256" key="2">
    <source>
        <dbReference type="SAM" id="MobiDB-lite"/>
    </source>
</evidence>
<evidence type="ECO:0000313" key="5">
    <source>
        <dbReference type="Proteomes" id="UP000326565"/>
    </source>
</evidence>
<sequence>MQTDLKRKFTEQKREGVDERSQVSLTEGLSWNDCLQSLEYEESSDRERLIERHMEGTCDWLLNSSAYLDWIDKNGLLLIRGKPGCGKSTLLKFAVEKQVEGATSTGSLVLSFFFYASGTQLQSSIKFAANVG</sequence>
<name>A0A5N5WZ64_9EURO</name>
<feature type="domain" description="Nephrocystin 3-like N-terminal" evidence="3">
    <location>
        <begin position="56"/>
        <end position="123"/>
    </location>
</feature>
<dbReference type="InterPro" id="IPR027417">
    <property type="entry name" value="P-loop_NTPase"/>
</dbReference>
<dbReference type="AlphaFoldDB" id="A0A5N5WZ64"/>
<reference evidence="4 5" key="1">
    <citation type="submission" date="2019-04" db="EMBL/GenBank/DDBJ databases">
        <title>Friends and foes A comparative genomics study of 23 Aspergillus species from section Flavi.</title>
        <authorList>
            <consortium name="DOE Joint Genome Institute"/>
            <person name="Kjaerbolling I."/>
            <person name="Vesth T."/>
            <person name="Frisvad J.C."/>
            <person name="Nybo J.L."/>
            <person name="Theobald S."/>
            <person name="Kildgaard S."/>
            <person name="Isbrandt T."/>
            <person name="Kuo A."/>
            <person name="Sato A."/>
            <person name="Lyhne E.K."/>
            <person name="Kogle M.E."/>
            <person name="Wiebenga A."/>
            <person name="Kun R.S."/>
            <person name="Lubbers R.J."/>
            <person name="Makela M.R."/>
            <person name="Barry K."/>
            <person name="Chovatia M."/>
            <person name="Clum A."/>
            <person name="Daum C."/>
            <person name="Haridas S."/>
            <person name="He G."/>
            <person name="LaButti K."/>
            <person name="Lipzen A."/>
            <person name="Mondo S."/>
            <person name="Riley R."/>
            <person name="Salamov A."/>
            <person name="Simmons B.A."/>
            <person name="Magnuson J.K."/>
            <person name="Henrissat B."/>
            <person name="Mortensen U.H."/>
            <person name="Larsen T.O."/>
            <person name="Devries R.P."/>
            <person name="Grigoriev I.V."/>
            <person name="Machida M."/>
            <person name="Baker S.E."/>
            <person name="Andersen M.R."/>
        </authorList>
    </citation>
    <scope>NUCLEOTIDE SEQUENCE [LARGE SCALE GENOMIC DNA]</scope>
    <source>
        <strain evidence="4 5">CBS 151.66</strain>
    </source>
</reference>
<proteinExistence type="predicted"/>
<dbReference type="PANTHER" id="PTHR10039">
    <property type="entry name" value="AMELOGENIN"/>
    <property type="match status" value="1"/>
</dbReference>
<gene>
    <name evidence="4" type="ORF">BDV29DRAFT_150986</name>
</gene>
<organism evidence="4 5">
    <name type="scientific">Aspergillus leporis</name>
    <dbReference type="NCBI Taxonomy" id="41062"/>
    <lineage>
        <taxon>Eukaryota</taxon>
        <taxon>Fungi</taxon>
        <taxon>Dikarya</taxon>
        <taxon>Ascomycota</taxon>
        <taxon>Pezizomycotina</taxon>
        <taxon>Eurotiomycetes</taxon>
        <taxon>Eurotiomycetidae</taxon>
        <taxon>Eurotiales</taxon>
        <taxon>Aspergillaceae</taxon>
        <taxon>Aspergillus</taxon>
        <taxon>Aspergillus subgen. Circumdati</taxon>
    </lineage>
</organism>
<dbReference type="Proteomes" id="UP000326565">
    <property type="component" value="Unassembled WGS sequence"/>
</dbReference>
<feature type="region of interest" description="Disordered" evidence="2">
    <location>
        <begin position="1"/>
        <end position="21"/>
    </location>
</feature>
<dbReference type="PANTHER" id="PTHR10039:SF5">
    <property type="entry name" value="NACHT DOMAIN-CONTAINING PROTEIN"/>
    <property type="match status" value="1"/>
</dbReference>
<evidence type="ECO:0000256" key="1">
    <source>
        <dbReference type="ARBA" id="ARBA00022737"/>
    </source>
</evidence>
<dbReference type="InterPro" id="IPR056884">
    <property type="entry name" value="NPHP3-like_N"/>
</dbReference>
<dbReference type="EMBL" id="ML732247">
    <property type="protein sequence ID" value="KAB8072420.1"/>
    <property type="molecule type" value="Genomic_DNA"/>
</dbReference>